<feature type="transmembrane region" description="Helical" evidence="10">
    <location>
        <begin position="37"/>
        <end position="56"/>
    </location>
</feature>
<accession>A0ABP0D0B6</accession>
<evidence type="ECO:0000256" key="8">
    <source>
        <dbReference type="ARBA" id="ARBA00023136"/>
    </source>
</evidence>
<keyword evidence="7" id="KW-0496">Mitochondrion</keyword>
<evidence type="ECO:0000256" key="5">
    <source>
        <dbReference type="ARBA" id="ARBA00022692"/>
    </source>
</evidence>
<evidence type="ECO:0000256" key="2">
    <source>
        <dbReference type="ARBA" id="ARBA00004325"/>
    </source>
</evidence>
<evidence type="ECO:0000256" key="4">
    <source>
        <dbReference type="ARBA" id="ARBA00011565"/>
    </source>
</evidence>
<feature type="transmembrane region" description="Helical" evidence="10">
    <location>
        <begin position="68"/>
        <end position="89"/>
    </location>
</feature>
<dbReference type="PANTHER" id="PTHR12297">
    <property type="entry name" value="HYPOXIA-INDUCBILE GENE 1 HIG1 -RELATED"/>
    <property type="match status" value="1"/>
</dbReference>
<feature type="region of interest" description="Disordered" evidence="9">
    <location>
        <begin position="201"/>
        <end position="277"/>
    </location>
</feature>
<gene>
    <name evidence="12" type="primary">RCF1</name>
    <name evidence="12" type="ORF">SCUCBS95973_009884</name>
</gene>
<feature type="domain" description="HIG1" evidence="11">
    <location>
        <begin position="9"/>
        <end position="100"/>
    </location>
</feature>
<evidence type="ECO:0000256" key="6">
    <source>
        <dbReference type="ARBA" id="ARBA00022989"/>
    </source>
</evidence>
<keyword evidence="6 10" id="KW-1133">Transmembrane helix</keyword>
<dbReference type="EMBL" id="CAWUHB010000140">
    <property type="protein sequence ID" value="CAK7237210.1"/>
    <property type="molecule type" value="Genomic_DNA"/>
</dbReference>
<evidence type="ECO:0000259" key="11">
    <source>
        <dbReference type="PROSITE" id="PS51503"/>
    </source>
</evidence>
<name>A0ABP0D0B6_9PEZI</name>
<dbReference type="Gene3D" id="6.10.140.1320">
    <property type="match status" value="1"/>
</dbReference>
<dbReference type="InterPro" id="IPR007667">
    <property type="entry name" value="Hypoxia_induced_domain"/>
</dbReference>
<evidence type="ECO:0000256" key="7">
    <source>
        <dbReference type="ARBA" id="ARBA00023128"/>
    </source>
</evidence>
<comment type="function">
    <text evidence="1">Cytochrome c oxidase subunit which plays a role in assembly of respiratory supercomplexes.</text>
</comment>
<keyword evidence="8 10" id="KW-0472">Membrane</keyword>
<feature type="compositionally biased region" description="Low complexity" evidence="9">
    <location>
        <begin position="209"/>
        <end position="233"/>
    </location>
</feature>
<reference evidence="12 13" key="1">
    <citation type="submission" date="2024-01" db="EMBL/GenBank/DDBJ databases">
        <authorList>
            <person name="Allen C."/>
            <person name="Tagirdzhanova G."/>
        </authorList>
    </citation>
    <scope>NUCLEOTIDE SEQUENCE [LARGE SCALE GENOMIC DNA]</scope>
</reference>
<protein>
    <submittedName>
        <fullName evidence="12">Respiratory supercomplex factor 1, mitochondrial</fullName>
    </submittedName>
</protein>
<comment type="caution">
    <text evidence="12">The sequence shown here is derived from an EMBL/GenBank/DDBJ whole genome shotgun (WGS) entry which is preliminary data.</text>
</comment>
<keyword evidence="13" id="KW-1185">Reference proteome</keyword>
<dbReference type="Pfam" id="PF04588">
    <property type="entry name" value="HIG_1_N"/>
    <property type="match status" value="1"/>
</dbReference>
<dbReference type="PANTHER" id="PTHR12297:SF3">
    <property type="entry name" value="HIG1 DOMAIN FAMILY MEMBER 1A"/>
    <property type="match status" value="1"/>
</dbReference>
<keyword evidence="5 10" id="KW-0812">Transmembrane</keyword>
<sequence>MSNIPPPDGLPSSFDENAEYQATPLQKFAKKLIKEPLIPIGCTLTVAAFISATRAIRKGDHHQAQRMFRARVLAQGFTILAIVGGGIYLADDRKKERQQWALERQQKQQAETQKWIRELEARDAEEKALQERIARRRELRKAGGGGGSGSGPSAKEDEAAEAELEAQLAVAEAREAAAAARVAGHAAGGGVLAALAGMFGGGSGKKTETTPSSTEAAAAAAAAASEPTATNAEAETEKEKPEPRKGARKSHGRSQLDTLGDLFSKRGGGGADGEEKK</sequence>
<comment type="subunit">
    <text evidence="4">Associates with the respiratory chain complex III/complex IV supercomplex.</text>
</comment>
<dbReference type="Proteomes" id="UP001642405">
    <property type="component" value="Unassembled WGS sequence"/>
</dbReference>
<evidence type="ECO:0000256" key="10">
    <source>
        <dbReference type="SAM" id="Phobius"/>
    </source>
</evidence>
<evidence type="ECO:0000256" key="9">
    <source>
        <dbReference type="SAM" id="MobiDB-lite"/>
    </source>
</evidence>
<evidence type="ECO:0000256" key="1">
    <source>
        <dbReference type="ARBA" id="ARBA00002584"/>
    </source>
</evidence>
<comment type="subcellular location">
    <subcellularLocation>
        <location evidence="2">Mitochondrion membrane</location>
    </subcellularLocation>
</comment>
<proteinExistence type="inferred from homology"/>
<feature type="region of interest" description="Disordered" evidence="9">
    <location>
        <begin position="137"/>
        <end position="161"/>
    </location>
</feature>
<feature type="compositionally biased region" description="Basic and acidic residues" evidence="9">
    <location>
        <begin position="235"/>
        <end position="245"/>
    </location>
</feature>
<organism evidence="12 13">
    <name type="scientific">Sporothrix curviconia</name>
    <dbReference type="NCBI Taxonomy" id="1260050"/>
    <lineage>
        <taxon>Eukaryota</taxon>
        <taxon>Fungi</taxon>
        <taxon>Dikarya</taxon>
        <taxon>Ascomycota</taxon>
        <taxon>Pezizomycotina</taxon>
        <taxon>Sordariomycetes</taxon>
        <taxon>Sordariomycetidae</taxon>
        <taxon>Ophiostomatales</taxon>
        <taxon>Ophiostomataceae</taxon>
        <taxon>Sporothrix</taxon>
    </lineage>
</organism>
<dbReference type="InterPro" id="IPR050355">
    <property type="entry name" value="RCF1"/>
</dbReference>
<evidence type="ECO:0000313" key="13">
    <source>
        <dbReference type="Proteomes" id="UP001642405"/>
    </source>
</evidence>
<dbReference type="PROSITE" id="PS51503">
    <property type="entry name" value="HIG1"/>
    <property type="match status" value="1"/>
</dbReference>
<evidence type="ECO:0000313" key="12">
    <source>
        <dbReference type="EMBL" id="CAK7237210.1"/>
    </source>
</evidence>
<evidence type="ECO:0000256" key="3">
    <source>
        <dbReference type="ARBA" id="ARBA00009366"/>
    </source>
</evidence>
<comment type="similarity">
    <text evidence="3">Belongs to the RCF1 family.</text>
</comment>